<proteinExistence type="predicted"/>
<evidence type="ECO:0000313" key="3">
    <source>
        <dbReference type="EMBL" id="CAB4204455.1"/>
    </source>
</evidence>
<reference evidence="3" key="1">
    <citation type="submission" date="2020-05" db="EMBL/GenBank/DDBJ databases">
        <authorList>
            <person name="Chiriac C."/>
            <person name="Salcher M."/>
            <person name="Ghai R."/>
            <person name="Kavagutti S V."/>
        </authorList>
    </citation>
    <scope>NUCLEOTIDE SEQUENCE</scope>
</reference>
<dbReference type="InterPro" id="IPR059222">
    <property type="entry name" value="NGO0469-like"/>
</dbReference>
<name>A0A6J5S7M9_9CAUD</name>
<organism evidence="3">
    <name type="scientific">uncultured Caudovirales phage</name>
    <dbReference type="NCBI Taxonomy" id="2100421"/>
    <lineage>
        <taxon>Viruses</taxon>
        <taxon>Duplodnaviria</taxon>
        <taxon>Heunggongvirae</taxon>
        <taxon>Uroviricota</taxon>
        <taxon>Caudoviricetes</taxon>
        <taxon>Peduoviridae</taxon>
        <taxon>Maltschvirus</taxon>
        <taxon>Maltschvirus maltsch</taxon>
    </lineage>
</organism>
<sequence length="208" mass="23874">MCAWKPKQESNFAPRELIPVGTHEARCYGLVDLGTHPRPDYLGKPKSPAQKIMFFFEFPELKKVFKEENGEEPMVKHTEFTFIFGDNSNLVKTLKPWIGDPQLFDLSQCIGRPAQVKIVHTQGKKDPSKTYDNIETVSEMSPKLIKMLEKQHNSNMVFNIDEHGFDSKEFSALYEWLKKIIMESLEYKEYLNGPAEEAPATAECPFPA</sequence>
<dbReference type="EMBL" id="LR797345">
    <property type="protein sequence ID" value="CAB4204455.1"/>
    <property type="molecule type" value="Genomic_DNA"/>
</dbReference>
<evidence type="ECO:0000313" key="2">
    <source>
        <dbReference type="EMBL" id="CAB4186319.1"/>
    </source>
</evidence>
<dbReference type="EMBL" id="LR797086">
    <property type="protein sequence ID" value="CAB4186319.1"/>
    <property type="molecule type" value="Genomic_DNA"/>
</dbReference>
<dbReference type="EMBL" id="LR796921">
    <property type="protein sequence ID" value="CAB4174363.1"/>
    <property type="molecule type" value="Genomic_DNA"/>
</dbReference>
<accession>A0A6J5S7M9</accession>
<dbReference type="NCBIfam" id="NF046043">
    <property type="entry name" value="rep_init_NGO0469"/>
    <property type="match status" value="1"/>
</dbReference>
<evidence type="ECO:0000313" key="1">
    <source>
        <dbReference type="EMBL" id="CAB4174363.1"/>
    </source>
</evidence>
<protein>
    <submittedName>
        <fullName evidence="3">Uncharacterized protein</fullName>
    </submittedName>
</protein>
<gene>
    <name evidence="2" type="ORF">UFOVP1138_75</name>
    <name evidence="3" type="ORF">UFOVP1394_72</name>
    <name evidence="1" type="ORF">UFOVP975_45</name>
</gene>